<comment type="caution">
    <text evidence="3">The sequence shown here is derived from an EMBL/GenBank/DDBJ whole genome shotgun (WGS) entry which is preliminary data.</text>
</comment>
<name>A0AA36JB91_9DINO</name>
<reference evidence="3" key="1">
    <citation type="submission" date="2023-08" db="EMBL/GenBank/DDBJ databases">
        <authorList>
            <person name="Chen Y."/>
            <person name="Shah S."/>
            <person name="Dougan E. K."/>
            <person name="Thang M."/>
            <person name="Chan C."/>
        </authorList>
    </citation>
    <scope>NUCLEOTIDE SEQUENCE</scope>
</reference>
<keyword evidence="4" id="KW-1185">Reference proteome</keyword>
<feature type="transmembrane region" description="Helical" evidence="2">
    <location>
        <begin position="6"/>
        <end position="24"/>
    </location>
</feature>
<proteinExistence type="predicted"/>
<evidence type="ECO:0000256" key="2">
    <source>
        <dbReference type="SAM" id="Phobius"/>
    </source>
</evidence>
<feature type="transmembrane region" description="Helical" evidence="2">
    <location>
        <begin position="162"/>
        <end position="184"/>
    </location>
</feature>
<feature type="transmembrane region" description="Helical" evidence="2">
    <location>
        <begin position="44"/>
        <end position="66"/>
    </location>
</feature>
<dbReference type="EMBL" id="CAUJNA010003478">
    <property type="protein sequence ID" value="CAJ1403030.1"/>
    <property type="molecule type" value="Genomic_DNA"/>
</dbReference>
<feature type="transmembrane region" description="Helical" evidence="2">
    <location>
        <begin position="128"/>
        <end position="150"/>
    </location>
</feature>
<sequence>MSMDLRFLSLPCVFAASMLQYIRFAKKPMAAPFHRVTERGARRLLLVGLVAELIVLRLLPLTQVYPMNASCLVCLYFWKESKRAKVLKMNEVVACLMALAAWGLPCLGETEEFRVEGLPSVLLAPRTCGYAVVLLLLGILCCLGSGFQGLNGAFLSCLPSALNFGVSAMLLKAVALVGASLLTAPTKLEHLAAFPVLSLLILAVRSAAASPLRKALEVHDTLSVLAAYGVLSGLAASITGGLIYGELAAWSVERQAVYAGLLAAHCWGMRALSGSGELRGAAAPQKAKTEAEGGGRRQVVDDRAAANEARGIELARPKSPPVPGGVPAAAAPPVTEDNNPLLDFDEGAARRRTVEDDAMMEEQLFAKALAPLAAEATDGAGIAEPQFDADFEELMRRFDEDDRAAPITELALESVEDDSSPAAAPVITDAAAAIPDVTPANAPVLTLDAQMLLDSNAPEDEDELLKDIEDIG</sequence>
<protein>
    <recommendedName>
        <fullName evidence="5">Transmembrane protein</fullName>
    </recommendedName>
</protein>
<evidence type="ECO:0000313" key="3">
    <source>
        <dbReference type="EMBL" id="CAJ1403030.1"/>
    </source>
</evidence>
<feature type="region of interest" description="Disordered" evidence="1">
    <location>
        <begin position="311"/>
        <end position="342"/>
    </location>
</feature>
<accession>A0AA36JB91</accession>
<dbReference type="Proteomes" id="UP001178507">
    <property type="component" value="Unassembled WGS sequence"/>
</dbReference>
<organism evidence="3 4">
    <name type="scientific">Effrenium voratum</name>
    <dbReference type="NCBI Taxonomy" id="2562239"/>
    <lineage>
        <taxon>Eukaryota</taxon>
        <taxon>Sar</taxon>
        <taxon>Alveolata</taxon>
        <taxon>Dinophyceae</taxon>
        <taxon>Suessiales</taxon>
        <taxon>Symbiodiniaceae</taxon>
        <taxon>Effrenium</taxon>
    </lineage>
</organism>
<keyword evidence="2" id="KW-0812">Transmembrane</keyword>
<dbReference type="AlphaFoldDB" id="A0AA36JB91"/>
<keyword evidence="2" id="KW-0472">Membrane</keyword>
<feature type="transmembrane region" description="Helical" evidence="2">
    <location>
        <begin position="191"/>
        <end position="210"/>
    </location>
</feature>
<feature type="transmembrane region" description="Helical" evidence="2">
    <location>
        <begin position="222"/>
        <end position="244"/>
    </location>
</feature>
<evidence type="ECO:0008006" key="5">
    <source>
        <dbReference type="Google" id="ProtNLM"/>
    </source>
</evidence>
<feature type="compositionally biased region" description="Low complexity" evidence="1">
    <location>
        <begin position="325"/>
        <end position="334"/>
    </location>
</feature>
<evidence type="ECO:0000313" key="4">
    <source>
        <dbReference type="Proteomes" id="UP001178507"/>
    </source>
</evidence>
<keyword evidence="2" id="KW-1133">Transmembrane helix</keyword>
<gene>
    <name evidence="3" type="ORF">EVOR1521_LOCUS25783</name>
</gene>
<evidence type="ECO:0000256" key="1">
    <source>
        <dbReference type="SAM" id="MobiDB-lite"/>
    </source>
</evidence>